<dbReference type="AlphaFoldDB" id="A0A554SHD5"/>
<keyword evidence="2" id="KW-1185">Reference proteome</keyword>
<evidence type="ECO:0000313" key="1">
    <source>
        <dbReference type="EMBL" id="TSD65759.1"/>
    </source>
</evidence>
<dbReference type="OrthoDB" id="4426339at2"/>
<accession>A0A554SHD5</accession>
<sequence>MHPVLPPGATVVRCGPGHLQIGTTPPLRVPDLPGTAQVLRHADGATSARSLAEIAERDGAPSGRQLISTLLSRGALVPAAPAESSLPGITVVHEPLTARFAATLETAAASPGDDVTIVASLGEPYRPAIRDLGERGLSHLPVIFIQGYARIGPLTHPGSSPCLDCYDAGRSRTDPAWRAVAVHLGSGRPPGGPPSLALMLSAVGHTLELVRLGRIGRVVTVGPGRETGVTEPVGWDAACPCQLLAA</sequence>
<dbReference type="RefSeq" id="WP_143911997.1">
    <property type="nucleotide sequence ID" value="NZ_VLNT01000002.1"/>
</dbReference>
<reference evidence="1 2" key="1">
    <citation type="submission" date="2019-07" db="EMBL/GenBank/DDBJ databases">
        <authorList>
            <person name="Zhao L.H."/>
        </authorList>
    </citation>
    <scope>NUCLEOTIDE SEQUENCE [LARGE SCALE GENOMIC DNA]</scope>
    <source>
        <strain evidence="1 2">Co35</strain>
    </source>
</reference>
<dbReference type="Gene3D" id="3.40.50.720">
    <property type="entry name" value="NAD(P)-binding Rossmann-like Domain"/>
    <property type="match status" value="1"/>
</dbReference>
<dbReference type="Proteomes" id="UP000316988">
    <property type="component" value="Unassembled WGS sequence"/>
</dbReference>
<protein>
    <recommendedName>
        <fullName evidence="3">TOMM leader peptide-binding protein</fullName>
    </recommendedName>
</protein>
<evidence type="ECO:0008006" key="3">
    <source>
        <dbReference type="Google" id="ProtNLM"/>
    </source>
</evidence>
<name>A0A554SHD5_9ACTN</name>
<organism evidence="1 2">
    <name type="scientific">Aeromicrobium piscarium</name>
    <dbReference type="NCBI Taxonomy" id="2590901"/>
    <lineage>
        <taxon>Bacteria</taxon>
        <taxon>Bacillati</taxon>
        <taxon>Actinomycetota</taxon>
        <taxon>Actinomycetes</taxon>
        <taxon>Propionibacteriales</taxon>
        <taxon>Nocardioidaceae</taxon>
        <taxon>Aeromicrobium</taxon>
    </lineage>
</organism>
<comment type="caution">
    <text evidence="1">The sequence shown here is derived from an EMBL/GenBank/DDBJ whole genome shotgun (WGS) entry which is preliminary data.</text>
</comment>
<evidence type="ECO:0000313" key="2">
    <source>
        <dbReference type="Proteomes" id="UP000316988"/>
    </source>
</evidence>
<gene>
    <name evidence="1" type="ORF">FNM00_04900</name>
</gene>
<proteinExistence type="predicted"/>
<dbReference type="EMBL" id="VLNT01000002">
    <property type="protein sequence ID" value="TSD65759.1"/>
    <property type="molecule type" value="Genomic_DNA"/>
</dbReference>